<keyword evidence="2" id="KW-0808">Transferase</keyword>
<dbReference type="Gene3D" id="3.40.50.2000">
    <property type="entry name" value="Glycogen Phosphorylase B"/>
    <property type="match status" value="2"/>
</dbReference>
<keyword evidence="4" id="KW-1185">Reference proteome</keyword>
<comment type="caution">
    <text evidence="3">The sequence shown here is derived from an EMBL/GenBank/DDBJ whole genome shotgun (WGS) entry which is preliminary data.</text>
</comment>
<protein>
    <submittedName>
        <fullName evidence="3">Uncharacterized protein</fullName>
    </submittedName>
</protein>
<dbReference type="Proteomes" id="UP000823775">
    <property type="component" value="Unassembled WGS sequence"/>
</dbReference>
<gene>
    <name evidence="3" type="ORF">HAX54_033750</name>
</gene>
<comment type="similarity">
    <text evidence="1">Belongs to the UDP-glycosyltransferase family.</text>
</comment>
<accession>A0ABS8VGK4</accession>
<evidence type="ECO:0000256" key="1">
    <source>
        <dbReference type="ARBA" id="ARBA00009995"/>
    </source>
</evidence>
<organism evidence="3 4">
    <name type="scientific">Datura stramonium</name>
    <name type="common">Jimsonweed</name>
    <name type="synonym">Common thornapple</name>
    <dbReference type="NCBI Taxonomy" id="4076"/>
    <lineage>
        <taxon>Eukaryota</taxon>
        <taxon>Viridiplantae</taxon>
        <taxon>Streptophyta</taxon>
        <taxon>Embryophyta</taxon>
        <taxon>Tracheophyta</taxon>
        <taxon>Spermatophyta</taxon>
        <taxon>Magnoliopsida</taxon>
        <taxon>eudicotyledons</taxon>
        <taxon>Gunneridae</taxon>
        <taxon>Pentapetalae</taxon>
        <taxon>asterids</taxon>
        <taxon>lamiids</taxon>
        <taxon>Solanales</taxon>
        <taxon>Solanaceae</taxon>
        <taxon>Solanoideae</taxon>
        <taxon>Datureae</taxon>
        <taxon>Datura</taxon>
    </lineage>
</organism>
<evidence type="ECO:0000313" key="4">
    <source>
        <dbReference type="Proteomes" id="UP000823775"/>
    </source>
</evidence>
<dbReference type="SUPFAM" id="SSF53756">
    <property type="entry name" value="UDP-Glycosyltransferase/glycogen phosphorylase"/>
    <property type="match status" value="1"/>
</dbReference>
<reference evidence="3 4" key="1">
    <citation type="journal article" date="2021" name="BMC Genomics">
        <title>Datura genome reveals duplications of psychoactive alkaloid biosynthetic genes and high mutation rate following tissue culture.</title>
        <authorList>
            <person name="Rajewski A."/>
            <person name="Carter-House D."/>
            <person name="Stajich J."/>
            <person name="Litt A."/>
        </authorList>
    </citation>
    <scope>NUCLEOTIDE SEQUENCE [LARGE SCALE GENOMIC DNA]</scope>
    <source>
        <strain evidence="3">AR-01</strain>
    </source>
</reference>
<evidence type="ECO:0000313" key="3">
    <source>
        <dbReference type="EMBL" id="MCD9645075.1"/>
    </source>
</evidence>
<proteinExistence type="inferred from homology"/>
<dbReference type="PANTHER" id="PTHR48047">
    <property type="entry name" value="GLYCOSYLTRANSFERASE"/>
    <property type="match status" value="1"/>
</dbReference>
<evidence type="ECO:0000256" key="2">
    <source>
        <dbReference type="ARBA" id="ARBA00022676"/>
    </source>
</evidence>
<dbReference type="EMBL" id="JACEIK010004330">
    <property type="protein sequence ID" value="MCD9645075.1"/>
    <property type="molecule type" value="Genomic_DNA"/>
</dbReference>
<name>A0ABS8VGK4_DATST</name>
<dbReference type="PANTHER" id="PTHR48047:SF45">
    <property type="entry name" value="SCOPOLETIN GLUCOSYLTRANSFERASE-LIKE"/>
    <property type="match status" value="1"/>
</dbReference>
<keyword evidence="2" id="KW-0328">Glycosyltransferase</keyword>
<sequence length="134" mass="15373">MMQEALEQLVAECHPNCLVSDMLFPWTTDTAAKFNIPRIGFSLHGMLLPCKKASGVISLLRMSPLIPKLLLYRICLYEIKLTRTQLSPSIKWRKRQTIEDKAERGKKSSIDKNECLKWLDSKKPSSIVYVCFEA</sequence>